<evidence type="ECO:0000313" key="3">
    <source>
        <dbReference type="Proteomes" id="UP000648984"/>
    </source>
</evidence>
<organism evidence="2 3">
    <name type="scientific">Aromatoleum diolicum</name>
    <dbReference type="NCBI Taxonomy" id="75796"/>
    <lineage>
        <taxon>Bacteria</taxon>
        <taxon>Pseudomonadati</taxon>
        <taxon>Pseudomonadota</taxon>
        <taxon>Betaproteobacteria</taxon>
        <taxon>Rhodocyclales</taxon>
        <taxon>Rhodocyclaceae</taxon>
        <taxon>Aromatoleum</taxon>
    </lineage>
</organism>
<sequence length="118" mass="12681">MRTLIAFTIVLCVFGGAYLLQGPSFFWPDRFDPSQGVFLGGLSSQLLGAGLLTIAGIGVMAIRQAARGPVGTASQRWQVHYFLLILLALGFVSAAFTLGERGPNPDWRTPGQKDDQPT</sequence>
<proteinExistence type="predicted"/>
<reference evidence="2 3" key="1">
    <citation type="submission" date="2019-12" db="EMBL/GenBank/DDBJ databases">
        <title>Comparative genomics gives insights into the taxonomy of the Azoarcus-Aromatoleum group and reveals separate origins of nif in the plant-associated Azoarcus and non-plant-associated Aromatoleum sub-groups.</title>
        <authorList>
            <person name="Lafos M."/>
            <person name="Maluk M."/>
            <person name="Batista M."/>
            <person name="Junghare M."/>
            <person name="Carmona M."/>
            <person name="Faoro H."/>
            <person name="Cruz L.M."/>
            <person name="Battistoni F."/>
            <person name="De Souza E."/>
            <person name="Pedrosa F."/>
            <person name="Chen W.-M."/>
            <person name="Poole P.S."/>
            <person name="Dixon R.A."/>
            <person name="James E.K."/>
        </authorList>
    </citation>
    <scope>NUCLEOTIDE SEQUENCE [LARGE SCALE GENOMIC DNA]</scope>
    <source>
        <strain evidence="2 3">22Lin</strain>
    </source>
</reference>
<feature type="transmembrane region" description="Helical" evidence="1">
    <location>
        <begin position="35"/>
        <end position="60"/>
    </location>
</feature>
<keyword evidence="1" id="KW-0472">Membrane</keyword>
<name>A0ABX1QBV4_9RHOO</name>
<dbReference type="EMBL" id="WTVQ01000022">
    <property type="protein sequence ID" value="NMG75877.1"/>
    <property type="molecule type" value="Genomic_DNA"/>
</dbReference>
<dbReference type="Proteomes" id="UP000648984">
    <property type="component" value="Unassembled WGS sequence"/>
</dbReference>
<gene>
    <name evidence="2" type="ORF">GPA25_14005</name>
</gene>
<keyword evidence="3" id="KW-1185">Reference proteome</keyword>
<evidence type="ECO:0000313" key="2">
    <source>
        <dbReference type="EMBL" id="NMG75877.1"/>
    </source>
</evidence>
<dbReference type="RefSeq" id="WP_169261025.1">
    <property type="nucleotide sequence ID" value="NZ_WTVQ01000022.1"/>
</dbReference>
<comment type="caution">
    <text evidence="2">The sequence shown here is derived from an EMBL/GenBank/DDBJ whole genome shotgun (WGS) entry which is preliminary data.</text>
</comment>
<keyword evidence="1" id="KW-1133">Transmembrane helix</keyword>
<accession>A0ABX1QBV4</accession>
<keyword evidence="1" id="KW-0812">Transmembrane</keyword>
<feature type="transmembrane region" description="Helical" evidence="1">
    <location>
        <begin position="81"/>
        <end position="99"/>
    </location>
</feature>
<protein>
    <submittedName>
        <fullName evidence="2">Uncharacterized protein</fullName>
    </submittedName>
</protein>
<evidence type="ECO:0000256" key="1">
    <source>
        <dbReference type="SAM" id="Phobius"/>
    </source>
</evidence>